<protein>
    <submittedName>
        <fullName evidence="2">Permease</fullName>
    </submittedName>
</protein>
<sequence length="394" mass="41554">MTNTHAEAPPQPDSGGYAPLLAEALTETTARVAEMHHAIARVPFSVLARIPFLALPSRLVQVVHDGIAGKVYGAVASLGSRAILASDRLLPAPDGPAGRLAVGVRSAVNGVFGDHLADSDSRLGYQMGLFADGRPISVAPDALTALWPKPPRRVCLLIHGLSCDESCWSPGPAMAAGYGSRLEADLGYAPLYVRYNSGLAIDDNSQRLAALLTMLSLGWPGGLDEIVLLGHSMGGLLARAACQHAHEQQLAWLPKVSKVICLGSPHQGARLEQLGRLATLALNAIPITAPLGRIAQTRSIGIKNLGQGLRSPAWQGKTPPLLEGIAYRFIAGNLHTNPNHLLGHLLGDGLVTLGSATETGLHGDIARVRLGAVGHMGLLHDERVYGLLRQWLTE</sequence>
<dbReference type="Proteomes" id="UP001156706">
    <property type="component" value="Unassembled WGS sequence"/>
</dbReference>
<dbReference type="Gene3D" id="3.40.50.1820">
    <property type="entry name" value="alpha/beta hydrolase"/>
    <property type="match status" value="1"/>
</dbReference>
<evidence type="ECO:0000313" key="3">
    <source>
        <dbReference type="Proteomes" id="UP001156706"/>
    </source>
</evidence>
<dbReference type="Pfam" id="PF07819">
    <property type="entry name" value="PGAP1"/>
    <property type="match status" value="1"/>
</dbReference>
<evidence type="ECO:0000313" key="2">
    <source>
        <dbReference type="EMBL" id="GLR14735.1"/>
    </source>
</evidence>
<dbReference type="InterPro" id="IPR029058">
    <property type="entry name" value="AB_hydrolase_fold"/>
</dbReference>
<name>A0ABQ5YIA5_9NEIS</name>
<accession>A0ABQ5YIA5</accession>
<keyword evidence="3" id="KW-1185">Reference proteome</keyword>
<gene>
    <name evidence="2" type="ORF">GCM10007907_35250</name>
</gene>
<comment type="caution">
    <text evidence="2">The sequence shown here is derived from an EMBL/GenBank/DDBJ whole genome shotgun (WGS) entry which is preliminary data.</text>
</comment>
<feature type="domain" description="GPI inositol-deacylase PGAP1-like alpha/beta" evidence="1">
    <location>
        <begin position="224"/>
        <end position="272"/>
    </location>
</feature>
<organism evidence="2 3">
    <name type="scientific">Chitinimonas prasina</name>
    <dbReference type="NCBI Taxonomy" id="1434937"/>
    <lineage>
        <taxon>Bacteria</taxon>
        <taxon>Pseudomonadati</taxon>
        <taxon>Pseudomonadota</taxon>
        <taxon>Betaproteobacteria</taxon>
        <taxon>Neisseriales</taxon>
        <taxon>Chitinibacteraceae</taxon>
        <taxon>Chitinimonas</taxon>
    </lineage>
</organism>
<dbReference type="InterPro" id="IPR012908">
    <property type="entry name" value="PGAP1-ab_dom-like"/>
</dbReference>
<dbReference type="SUPFAM" id="SSF53474">
    <property type="entry name" value="alpha/beta-Hydrolases"/>
    <property type="match status" value="1"/>
</dbReference>
<dbReference type="RefSeq" id="WP_284197804.1">
    <property type="nucleotide sequence ID" value="NZ_BSOG01000005.1"/>
</dbReference>
<evidence type="ECO:0000259" key="1">
    <source>
        <dbReference type="Pfam" id="PF07819"/>
    </source>
</evidence>
<proteinExistence type="predicted"/>
<reference evidence="3" key="1">
    <citation type="journal article" date="2019" name="Int. J. Syst. Evol. Microbiol.">
        <title>The Global Catalogue of Microorganisms (GCM) 10K type strain sequencing project: providing services to taxonomists for standard genome sequencing and annotation.</title>
        <authorList>
            <consortium name="The Broad Institute Genomics Platform"/>
            <consortium name="The Broad Institute Genome Sequencing Center for Infectious Disease"/>
            <person name="Wu L."/>
            <person name="Ma J."/>
        </authorList>
    </citation>
    <scope>NUCLEOTIDE SEQUENCE [LARGE SCALE GENOMIC DNA]</scope>
    <source>
        <strain evidence="3">NBRC 110044</strain>
    </source>
</reference>
<dbReference type="EMBL" id="BSOG01000005">
    <property type="protein sequence ID" value="GLR14735.1"/>
    <property type="molecule type" value="Genomic_DNA"/>
</dbReference>